<evidence type="ECO:0000313" key="2">
    <source>
        <dbReference type="Proteomes" id="UP000694005"/>
    </source>
</evidence>
<dbReference type="AlphaFoldDB" id="A0A8D9GNU4"/>
<dbReference type="Proteomes" id="UP000694005">
    <property type="component" value="Chromosome A03"/>
</dbReference>
<accession>A0A8D9GNU4</accession>
<sequence length="54" mass="6253">MLLMDAKATMMPVTVNVNRFATHMPNTSPALTYAACYNTSWILRLHVWQRVDRD</sequence>
<reference evidence="1 2" key="1">
    <citation type="submission" date="2021-07" db="EMBL/GenBank/DDBJ databases">
        <authorList>
            <consortium name="Genoscope - CEA"/>
            <person name="William W."/>
        </authorList>
    </citation>
    <scope>NUCLEOTIDE SEQUENCE [LARGE SCALE GENOMIC DNA]</scope>
</reference>
<proteinExistence type="predicted"/>
<gene>
    <name evidence="1" type="ORF">BRAPAZ1V2_A03P55180.2</name>
</gene>
<organism evidence="1 2">
    <name type="scientific">Brassica campestris</name>
    <name type="common">Field mustard</name>
    <dbReference type="NCBI Taxonomy" id="3711"/>
    <lineage>
        <taxon>Eukaryota</taxon>
        <taxon>Viridiplantae</taxon>
        <taxon>Streptophyta</taxon>
        <taxon>Embryophyta</taxon>
        <taxon>Tracheophyta</taxon>
        <taxon>Spermatophyta</taxon>
        <taxon>Magnoliopsida</taxon>
        <taxon>eudicotyledons</taxon>
        <taxon>Gunneridae</taxon>
        <taxon>Pentapetalae</taxon>
        <taxon>rosids</taxon>
        <taxon>malvids</taxon>
        <taxon>Brassicales</taxon>
        <taxon>Brassicaceae</taxon>
        <taxon>Brassiceae</taxon>
        <taxon>Brassica</taxon>
    </lineage>
</organism>
<dbReference type="Gramene" id="A03p55180.2_BraZ1">
    <property type="protein sequence ID" value="A03p55180.2_BraZ1.CDS"/>
    <property type="gene ID" value="A03g55180.2_BraZ1"/>
</dbReference>
<name>A0A8D9GNU4_BRACM</name>
<protein>
    <submittedName>
        <fullName evidence="1">Uncharacterized protein</fullName>
    </submittedName>
</protein>
<evidence type="ECO:0000313" key="1">
    <source>
        <dbReference type="EMBL" id="CAG7884175.1"/>
    </source>
</evidence>
<dbReference type="EMBL" id="LS974619">
    <property type="protein sequence ID" value="CAG7884175.1"/>
    <property type="molecule type" value="Genomic_DNA"/>
</dbReference>